<feature type="transmembrane region" description="Helical" evidence="2">
    <location>
        <begin position="66"/>
        <end position="84"/>
    </location>
</feature>
<name>A0A7Y4MSE2_MYXXA</name>
<evidence type="ECO:0000313" key="4">
    <source>
        <dbReference type="Proteomes" id="UP000533080"/>
    </source>
</evidence>
<keyword evidence="2" id="KW-0472">Membrane</keyword>
<proteinExistence type="predicted"/>
<accession>A0A7Y4MSE2</accession>
<reference evidence="3 4" key="1">
    <citation type="submission" date="2020-05" db="EMBL/GenBank/DDBJ databases">
        <authorList>
            <person name="Whitworth D."/>
        </authorList>
    </citation>
    <scope>NUCLEOTIDE SEQUENCE [LARGE SCALE GENOMIC DNA]</scope>
    <source>
        <strain evidence="3 4">AM005</strain>
    </source>
</reference>
<dbReference type="NCBIfam" id="TIGR03382">
    <property type="entry name" value="GC_trans_RRR"/>
    <property type="match status" value="1"/>
</dbReference>
<gene>
    <name evidence="3" type="ORF">HNV28_22070</name>
</gene>
<evidence type="ECO:0000256" key="1">
    <source>
        <dbReference type="SAM" id="MobiDB-lite"/>
    </source>
</evidence>
<dbReference type="Proteomes" id="UP000533080">
    <property type="component" value="Unassembled WGS sequence"/>
</dbReference>
<keyword evidence="2" id="KW-1133">Transmembrane helix</keyword>
<sequence length="98" mass="10117">PTPPAPEQPGEDAPSEEHPDAPIVRTPDTQPQTRWGVTTPEDILSGESPLGADEARGCNASGGGTAGVPITAAVGLLSFAALFARRRKPAQARAHSKR</sequence>
<comment type="caution">
    <text evidence="3">The sequence shown here is derived from an EMBL/GenBank/DDBJ whole genome shotgun (WGS) entry which is preliminary data.</text>
</comment>
<dbReference type="RefSeq" id="WP_171443079.1">
    <property type="nucleotide sequence ID" value="NZ_JABFNT010000072.1"/>
</dbReference>
<feature type="non-terminal residue" evidence="3">
    <location>
        <position position="1"/>
    </location>
</feature>
<evidence type="ECO:0000256" key="2">
    <source>
        <dbReference type="SAM" id="Phobius"/>
    </source>
</evidence>
<feature type="region of interest" description="Disordered" evidence="1">
    <location>
        <begin position="1"/>
        <end position="68"/>
    </location>
</feature>
<dbReference type="AlphaFoldDB" id="A0A7Y4MSE2"/>
<dbReference type="InterPro" id="IPR017756">
    <property type="entry name" value="TM_Gly-Cys-Arg_CS"/>
</dbReference>
<protein>
    <submittedName>
        <fullName evidence="3">MYXO-CTERM sorting domain-containing protein</fullName>
    </submittedName>
</protein>
<feature type="compositionally biased region" description="Polar residues" evidence="1">
    <location>
        <begin position="27"/>
        <end position="36"/>
    </location>
</feature>
<organism evidence="3 4">
    <name type="scientific">Myxococcus xanthus</name>
    <dbReference type="NCBI Taxonomy" id="34"/>
    <lineage>
        <taxon>Bacteria</taxon>
        <taxon>Pseudomonadati</taxon>
        <taxon>Myxococcota</taxon>
        <taxon>Myxococcia</taxon>
        <taxon>Myxococcales</taxon>
        <taxon>Cystobacterineae</taxon>
        <taxon>Myxococcaceae</taxon>
        <taxon>Myxococcus</taxon>
    </lineage>
</organism>
<dbReference type="EMBL" id="JABFNT010000072">
    <property type="protein sequence ID" value="NOJ80981.1"/>
    <property type="molecule type" value="Genomic_DNA"/>
</dbReference>
<keyword evidence="2" id="KW-0812">Transmembrane</keyword>
<evidence type="ECO:0000313" key="3">
    <source>
        <dbReference type="EMBL" id="NOJ80981.1"/>
    </source>
</evidence>